<dbReference type="EMBL" id="JAAALK010000080">
    <property type="protein sequence ID" value="KAG8094763.1"/>
    <property type="molecule type" value="Genomic_DNA"/>
</dbReference>
<dbReference type="Proteomes" id="UP000729402">
    <property type="component" value="Unassembled WGS sequence"/>
</dbReference>
<proteinExistence type="predicted"/>
<gene>
    <name evidence="1" type="ORF">GUJ93_ZPchr0012g19447</name>
</gene>
<accession>A0A8J5WQA1</accession>
<organism evidence="1 2">
    <name type="scientific">Zizania palustris</name>
    <name type="common">Northern wild rice</name>
    <dbReference type="NCBI Taxonomy" id="103762"/>
    <lineage>
        <taxon>Eukaryota</taxon>
        <taxon>Viridiplantae</taxon>
        <taxon>Streptophyta</taxon>
        <taxon>Embryophyta</taxon>
        <taxon>Tracheophyta</taxon>
        <taxon>Spermatophyta</taxon>
        <taxon>Magnoliopsida</taxon>
        <taxon>Liliopsida</taxon>
        <taxon>Poales</taxon>
        <taxon>Poaceae</taxon>
        <taxon>BOP clade</taxon>
        <taxon>Oryzoideae</taxon>
        <taxon>Oryzeae</taxon>
        <taxon>Zizaniinae</taxon>
        <taxon>Zizania</taxon>
    </lineage>
</organism>
<dbReference type="AlphaFoldDB" id="A0A8J5WQA1"/>
<comment type="caution">
    <text evidence="1">The sequence shown here is derived from an EMBL/GenBank/DDBJ whole genome shotgun (WGS) entry which is preliminary data.</text>
</comment>
<name>A0A8J5WQA1_ZIZPA</name>
<evidence type="ECO:0000313" key="2">
    <source>
        <dbReference type="Proteomes" id="UP000729402"/>
    </source>
</evidence>
<keyword evidence="2" id="KW-1185">Reference proteome</keyword>
<sequence length="98" mass="11002">MDLRLMDLRVMDLRLTDLCHNSIVGPTDTNKVAPSEGHQQEVAELQQEAADRLLLEVVVVVMSGQEFGRACQYCDVMSRSQAGRAQLRWPPPTFQPCC</sequence>
<reference evidence="1" key="1">
    <citation type="journal article" date="2021" name="bioRxiv">
        <title>Whole Genome Assembly and Annotation of Northern Wild Rice, Zizania palustris L., Supports a Whole Genome Duplication in the Zizania Genus.</title>
        <authorList>
            <person name="Haas M."/>
            <person name="Kono T."/>
            <person name="Macchietto M."/>
            <person name="Millas R."/>
            <person name="McGilp L."/>
            <person name="Shao M."/>
            <person name="Duquette J."/>
            <person name="Hirsch C.N."/>
            <person name="Kimball J."/>
        </authorList>
    </citation>
    <scope>NUCLEOTIDE SEQUENCE</scope>
    <source>
        <tissue evidence="1">Fresh leaf tissue</tissue>
    </source>
</reference>
<evidence type="ECO:0000313" key="1">
    <source>
        <dbReference type="EMBL" id="KAG8094763.1"/>
    </source>
</evidence>
<protein>
    <submittedName>
        <fullName evidence="1">Uncharacterized protein</fullName>
    </submittedName>
</protein>
<reference evidence="1" key="2">
    <citation type="submission" date="2021-02" db="EMBL/GenBank/DDBJ databases">
        <authorList>
            <person name="Kimball J.A."/>
            <person name="Haas M.W."/>
            <person name="Macchietto M."/>
            <person name="Kono T."/>
            <person name="Duquette J."/>
            <person name="Shao M."/>
        </authorList>
    </citation>
    <scope>NUCLEOTIDE SEQUENCE</scope>
    <source>
        <tissue evidence="1">Fresh leaf tissue</tissue>
    </source>
</reference>